<protein>
    <submittedName>
        <fullName evidence="2">Uncharacterized protein</fullName>
    </submittedName>
</protein>
<evidence type="ECO:0000256" key="1">
    <source>
        <dbReference type="SAM" id="Phobius"/>
    </source>
</evidence>
<evidence type="ECO:0000313" key="2">
    <source>
        <dbReference type="EMBL" id="SFY43248.1"/>
    </source>
</evidence>
<organism evidence="2 3">
    <name type="scientific">Streptomyces atratus</name>
    <dbReference type="NCBI Taxonomy" id="1893"/>
    <lineage>
        <taxon>Bacteria</taxon>
        <taxon>Bacillati</taxon>
        <taxon>Actinomycetota</taxon>
        <taxon>Actinomycetes</taxon>
        <taxon>Kitasatosporales</taxon>
        <taxon>Streptomycetaceae</taxon>
        <taxon>Streptomyces</taxon>
    </lineage>
</organism>
<dbReference type="RefSeq" id="WP_143166596.1">
    <property type="nucleotide sequence ID" value="NZ_CP108276.1"/>
</dbReference>
<feature type="transmembrane region" description="Helical" evidence="1">
    <location>
        <begin position="15"/>
        <end position="33"/>
    </location>
</feature>
<dbReference type="Proteomes" id="UP000181909">
    <property type="component" value="Unassembled WGS sequence"/>
</dbReference>
<dbReference type="AlphaFoldDB" id="A0A1K2F7W2"/>
<keyword evidence="1" id="KW-1133">Transmembrane helix</keyword>
<reference evidence="2 3" key="1">
    <citation type="submission" date="2016-11" db="EMBL/GenBank/DDBJ databases">
        <authorList>
            <person name="Jaros S."/>
            <person name="Januszkiewicz K."/>
            <person name="Wedrychowicz H."/>
        </authorList>
    </citation>
    <scope>NUCLEOTIDE SEQUENCE [LARGE SCALE GENOMIC DNA]</scope>
    <source>
        <strain evidence="2 3">OK807</strain>
    </source>
</reference>
<name>A0A1K2F7W2_STRAR</name>
<accession>A0A1K2F7W2</accession>
<feature type="transmembrane region" description="Helical" evidence="1">
    <location>
        <begin position="53"/>
        <end position="73"/>
    </location>
</feature>
<dbReference type="OrthoDB" id="4322815at2"/>
<keyword evidence="1" id="KW-0812">Transmembrane</keyword>
<evidence type="ECO:0000313" key="3">
    <source>
        <dbReference type="Proteomes" id="UP000181909"/>
    </source>
</evidence>
<sequence length="126" mass="13798">MTESDSDGGNEDEPTATVIWIFLGIIAGVALLAKVIVSEDIPTGEPLPLKETALLLSLFLGPIFLFAGISNQLSKEAKRGNISWATYWTTMASITVTAFTLLGIASIDDFMELINAWRVHDERWAR</sequence>
<dbReference type="EMBL" id="FPJO01000035">
    <property type="protein sequence ID" value="SFY43248.1"/>
    <property type="molecule type" value="Genomic_DNA"/>
</dbReference>
<proteinExistence type="predicted"/>
<feature type="transmembrane region" description="Helical" evidence="1">
    <location>
        <begin position="85"/>
        <end position="105"/>
    </location>
</feature>
<gene>
    <name evidence="2" type="ORF">SAMN02787144_10358</name>
</gene>
<dbReference type="STRING" id="1893.SAMN02787144_10358"/>
<keyword evidence="1" id="KW-0472">Membrane</keyword>